<dbReference type="PANTHER" id="PTHR36498:SF1">
    <property type="entry name" value="TATA-BINDING PROTEIN-ASSOCIATED FACTOR 172"/>
    <property type="match status" value="1"/>
</dbReference>
<reference evidence="3" key="1">
    <citation type="submission" date="2014-05" db="EMBL/GenBank/DDBJ databases">
        <title>The transcriptome of the halophilic microalga Tetraselmis sp. GSL018 isolated from the Great Salt Lake, Utah.</title>
        <authorList>
            <person name="Jinkerson R.E."/>
            <person name="D'Adamo S."/>
            <person name="Posewitz M.C."/>
        </authorList>
    </citation>
    <scope>NUCLEOTIDE SEQUENCE</scope>
    <source>
        <strain evidence="3">GSL018</strain>
    </source>
</reference>
<feature type="compositionally biased region" description="Pro residues" evidence="1">
    <location>
        <begin position="122"/>
        <end position="141"/>
    </location>
</feature>
<dbReference type="InterPro" id="IPR022707">
    <property type="entry name" value="Mot1_central_dom"/>
</dbReference>
<feature type="compositionally biased region" description="Acidic residues" evidence="1">
    <location>
        <begin position="112"/>
        <end position="121"/>
    </location>
</feature>
<evidence type="ECO:0000313" key="3">
    <source>
        <dbReference type="EMBL" id="JAC65029.1"/>
    </source>
</evidence>
<feature type="non-terminal residue" evidence="3">
    <location>
        <position position="193"/>
    </location>
</feature>
<dbReference type="EMBL" id="GBEZ01021752">
    <property type="protein sequence ID" value="JAC65029.1"/>
    <property type="molecule type" value="Transcribed_RNA"/>
</dbReference>
<sequence>PPPCEVQRGVVATTLGTTQRLEAMLHTTAQAALAGAVIAGRALPPKLNTVVQPLMGALRRDGDPLVRSRAASSLADLVAQCVGRKPSPNAKVVANLCAMACGDRGETPDASAPEDDPDEEPAPAPTPPASDPQAAPPPPPEAVARAGAEAALRALAARLGGSLFGSLPRLWELIVGPLSAEAPAADAADPQAL</sequence>
<dbReference type="GO" id="GO:0003677">
    <property type="term" value="F:DNA binding"/>
    <property type="evidence" value="ECO:0007669"/>
    <property type="project" value="InterPro"/>
</dbReference>
<dbReference type="GO" id="GO:0017025">
    <property type="term" value="F:TBP-class protein binding"/>
    <property type="evidence" value="ECO:0007669"/>
    <property type="project" value="InterPro"/>
</dbReference>
<dbReference type="PANTHER" id="PTHR36498">
    <property type="entry name" value="TATA-BINDING PROTEIN-ASSOCIATED FACTOR 172"/>
    <property type="match status" value="1"/>
</dbReference>
<accession>A0A061R2R2</accession>
<dbReference type="InterPro" id="IPR044972">
    <property type="entry name" value="Mot1"/>
</dbReference>
<gene>
    <name evidence="3" type="ORF">TSPGSL018_17007</name>
</gene>
<evidence type="ECO:0000259" key="2">
    <source>
        <dbReference type="Pfam" id="PF12054"/>
    </source>
</evidence>
<dbReference type="Pfam" id="PF12054">
    <property type="entry name" value="DUF3535"/>
    <property type="match status" value="1"/>
</dbReference>
<organism evidence="3">
    <name type="scientific">Tetraselmis sp. GSL018</name>
    <dbReference type="NCBI Taxonomy" id="582737"/>
    <lineage>
        <taxon>Eukaryota</taxon>
        <taxon>Viridiplantae</taxon>
        <taxon>Chlorophyta</taxon>
        <taxon>core chlorophytes</taxon>
        <taxon>Chlorodendrophyceae</taxon>
        <taxon>Chlorodendrales</taxon>
        <taxon>Chlorodendraceae</taxon>
        <taxon>Tetraselmis</taxon>
    </lineage>
</organism>
<protein>
    <submittedName>
        <fullName evidence="3">Dna acid bindin isoform 2</fullName>
    </submittedName>
</protein>
<feature type="region of interest" description="Disordered" evidence="1">
    <location>
        <begin position="105"/>
        <end position="146"/>
    </location>
</feature>
<proteinExistence type="predicted"/>
<evidence type="ECO:0000256" key="1">
    <source>
        <dbReference type="SAM" id="MobiDB-lite"/>
    </source>
</evidence>
<dbReference type="AlphaFoldDB" id="A0A061R2R2"/>
<feature type="domain" description="Mot1 central" evidence="2">
    <location>
        <begin position="7"/>
        <end position="173"/>
    </location>
</feature>
<dbReference type="GO" id="GO:0016887">
    <property type="term" value="F:ATP hydrolysis activity"/>
    <property type="evidence" value="ECO:0007669"/>
    <property type="project" value="InterPro"/>
</dbReference>
<name>A0A061R2R2_9CHLO</name>
<feature type="non-terminal residue" evidence="3">
    <location>
        <position position="1"/>
    </location>
</feature>